<name>A0A4Y8VKF7_9PSED</name>
<sequence length="84" mass="9338">MNLSLGGDVDYPVMRMPVLNDFVGKKIHRIFEYRIEGLDEGCVGVYFDCGVCGFSVVENNGCLSFVSGISDFEGKVFLVEKDFI</sequence>
<gene>
    <name evidence="1" type="ORF">E4J90_11545</name>
</gene>
<proteinExistence type="predicted"/>
<dbReference type="EMBL" id="SPDQ01000013">
    <property type="protein sequence ID" value="TFH80888.1"/>
    <property type="molecule type" value="Genomic_DNA"/>
</dbReference>
<dbReference type="OrthoDB" id="6637031at2"/>
<accession>A0A4Y8VKF7</accession>
<organism evidence="1 2">
    <name type="scientific">Pseudomonas kribbensis</name>
    <dbReference type="NCBI Taxonomy" id="1628086"/>
    <lineage>
        <taxon>Bacteria</taxon>
        <taxon>Pseudomonadati</taxon>
        <taxon>Pseudomonadota</taxon>
        <taxon>Gammaproteobacteria</taxon>
        <taxon>Pseudomonadales</taxon>
        <taxon>Pseudomonadaceae</taxon>
        <taxon>Pseudomonas</taxon>
    </lineage>
</organism>
<protein>
    <submittedName>
        <fullName evidence="1">Uncharacterized protein</fullName>
    </submittedName>
</protein>
<dbReference type="Proteomes" id="UP000297555">
    <property type="component" value="Unassembled WGS sequence"/>
</dbReference>
<dbReference type="AlphaFoldDB" id="A0A4Y8VKF7"/>
<reference evidence="1 2" key="1">
    <citation type="submission" date="2019-03" db="EMBL/GenBank/DDBJ databases">
        <title>Draft genome sequence of humic substances-degrading Pseudomonas kribbensis CHA-19 from forest soil.</title>
        <authorList>
            <person name="Kim D."/>
        </authorList>
    </citation>
    <scope>NUCLEOTIDE SEQUENCE [LARGE SCALE GENOMIC DNA]</scope>
    <source>
        <strain evidence="1 2">CHA-19</strain>
    </source>
</reference>
<evidence type="ECO:0000313" key="1">
    <source>
        <dbReference type="EMBL" id="TFH80888.1"/>
    </source>
</evidence>
<dbReference type="RefSeq" id="WP_134826426.1">
    <property type="nucleotide sequence ID" value="NZ_SPDQ01000013.1"/>
</dbReference>
<evidence type="ECO:0000313" key="2">
    <source>
        <dbReference type="Proteomes" id="UP000297555"/>
    </source>
</evidence>
<comment type="caution">
    <text evidence="1">The sequence shown here is derived from an EMBL/GenBank/DDBJ whole genome shotgun (WGS) entry which is preliminary data.</text>
</comment>